<sequence>MTNNRLKEIIERPGSWTSAYVDGDGPRPRVEEESRERSVGDRLLEIGAPAEDADAIAQALGERRGVASPSARIVLASAGEVVLDESFSGARRGPERLVQGPLPLIVPLLRHESDDARYLVVEASRDSADIRLETATRGTSSRTQIEGDSDDITKVQAGGWSHANFQRYAESTWKRNQAEVAETVREIVRESRPVFVAVAGDVRARQLLIEELGDLEHTPIVEADAHTHADGADSAKLDDAIASALEDHARDRIQRIRDGALADNGSAGAEGIPAVVAALQQARVEAVVLDNRMLDADEELLALDAAPWVASDESEMLDANLICRTSAAEALARAAVLTDAEVVIEEEPASAEDAPREERPVREPLASLRWPDPDDATEGA</sequence>
<feature type="region of interest" description="Disordered" evidence="1">
    <location>
        <begin position="17"/>
        <end position="40"/>
    </location>
</feature>
<organism evidence="2 3">
    <name type="scientific">Microbacterium nanhaiense</name>
    <dbReference type="NCBI Taxonomy" id="1301026"/>
    <lineage>
        <taxon>Bacteria</taxon>
        <taxon>Bacillati</taxon>
        <taxon>Actinomycetota</taxon>
        <taxon>Actinomycetes</taxon>
        <taxon>Micrococcales</taxon>
        <taxon>Microbacteriaceae</taxon>
        <taxon>Microbacterium</taxon>
    </lineage>
</organism>
<reference evidence="3" key="1">
    <citation type="journal article" date="2019" name="Int. J. Syst. Evol. Microbiol.">
        <title>The Global Catalogue of Microorganisms (GCM) 10K type strain sequencing project: providing services to taxonomists for standard genome sequencing and annotation.</title>
        <authorList>
            <consortium name="The Broad Institute Genomics Platform"/>
            <consortium name="The Broad Institute Genome Sequencing Center for Infectious Disease"/>
            <person name="Wu L."/>
            <person name="Ma J."/>
        </authorList>
    </citation>
    <scope>NUCLEOTIDE SEQUENCE [LARGE SCALE GENOMIC DNA]</scope>
    <source>
        <strain evidence="3">CGMCC 4.7181</strain>
    </source>
</reference>
<feature type="region of interest" description="Disordered" evidence="1">
    <location>
        <begin position="345"/>
        <end position="380"/>
    </location>
</feature>
<comment type="caution">
    <text evidence="2">The sequence shown here is derived from an EMBL/GenBank/DDBJ whole genome shotgun (WGS) entry which is preliminary data.</text>
</comment>
<dbReference type="RefSeq" id="WP_188699928.1">
    <property type="nucleotide sequence ID" value="NZ_BMMQ01000002.1"/>
</dbReference>
<evidence type="ECO:0008006" key="4">
    <source>
        <dbReference type="Google" id="ProtNLM"/>
    </source>
</evidence>
<evidence type="ECO:0000256" key="1">
    <source>
        <dbReference type="SAM" id="MobiDB-lite"/>
    </source>
</evidence>
<gene>
    <name evidence="2" type="ORF">GCM10010910_05980</name>
</gene>
<dbReference type="InterPro" id="IPR040701">
    <property type="entry name" value="Bact_RF_family2"/>
</dbReference>
<protein>
    <recommendedName>
        <fullName evidence="4">Peptide chain release factor 1</fullName>
    </recommendedName>
</protein>
<proteinExistence type="predicted"/>
<dbReference type="Pfam" id="PF18844">
    <property type="entry name" value="baeRF_family2"/>
    <property type="match status" value="1"/>
</dbReference>
<keyword evidence="3" id="KW-1185">Reference proteome</keyword>
<dbReference type="SUPFAM" id="SSF53137">
    <property type="entry name" value="Translational machinery components"/>
    <property type="match status" value="1"/>
</dbReference>
<feature type="compositionally biased region" description="Basic and acidic residues" evidence="1">
    <location>
        <begin position="353"/>
        <end position="362"/>
    </location>
</feature>
<dbReference type="EMBL" id="BMMQ01000002">
    <property type="protein sequence ID" value="GGO60468.1"/>
    <property type="molecule type" value="Genomic_DNA"/>
</dbReference>
<name>A0ABQ2MYM3_9MICO</name>
<dbReference type="Gene3D" id="3.30.420.60">
    <property type="entry name" value="eRF1 domain 2"/>
    <property type="match status" value="1"/>
</dbReference>
<accession>A0ABQ2MYM3</accession>
<evidence type="ECO:0000313" key="2">
    <source>
        <dbReference type="EMBL" id="GGO60468.1"/>
    </source>
</evidence>
<evidence type="ECO:0000313" key="3">
    <source>
        <dbReference type="Proteomes" id="UP000638043"/>
    </source>
</evidence>
<dbReference type="InterPro" id="IPR042226">
    <property type="entry name" value="eFR1_2_sf"/>
</dbReference>
<dbReference type="Proteomes" id="UP000638043">
    <property type="component" value="Unassembled WGS sequence"/>
</dbReference>
<feature type="compositionally biased region" description="Basic and acidic residues" evidence="1">
    <location>
        <begin position="24"/>
        <end position="40"/>
    </location>
</feature>